<dbReference type="AlphaFoldDB" id="A0A7C1CDH0"/>
<reference evidence="1" key="1">
    <citation type="journal article" date="2020" name="mSystems">
        <title>Genome- and Community-Level Interaction Insights into Carbon Utilization and Element Cycling Functions of Hydrothermarchaeota in Hydrothermal Sediment.</title>
        <authorList>
            <person name="Zhou Z."/>
            <person name="Liu Y."/>
            <person name="Xu W."/>
            <person name="Pan J."/>
            <person name="Luo Z.H."/>
            <person name="Li M."/>
        </authorList>
    </citation>
    <scope>NUCLEOTIDE SEQUENCE [LARGE SCALE GENOMIC DNA]</scope>
    <source>
        <strain evidence="1">SpSt-116</strain>
    </source>
</reference>
<evidence type="ECO:0000313" key="1">
    <source>
        <dbReference type="EMBL" id="HDP15442.1"/>
    </source>
</evidence>
<dbReference type="EMBL" id="DSAY01000119">
    <property type="protein sequence ID" value="HDP15442.1"/>
    <property type="molecule type" value="Genomic_DNA"/>
</dbReference>
<name>A0A7C1CDH0_9CREN</name>
<comment type="caution">
    <text evidence="1">The sequence shown here is derived from an EMBL/GenBank/DDBJ whole genome shotgun (WGS) entry which is preliminary data.</text>
</comment>
<gene>
    <name evidence="1" type="ORF">ENN26_06710</name>
</gene>
<organism evidence="1">
    <name type="scientific">Thermofilum adornatum</name>
    <dbReference type="NCBI Taxonomy" id="1365176"/>
    <lineage>
        <taxon>Archaea</taxon>
        <taxon>Thermoproteota</taxon>
        <taxon>Thermoprotei</taxon>
        <taxon>Thermofilales</taxon>
        <taxon>Thermofilaceae</taxon>
        <taxon>Thermofilum</taxon>
    </lineage>
</organism>
<accession>A0A7C1CDH0</accession>
<proteinExistence type="predicted"/>
<protein>
    <submittedName>
        <fullName evidence="1">Uncharacterized protein</fullName>
    </submittedName>
</protein>
<sequence length="108" mass="12588">MTYAFKGYGVASDYFAEALQFMRKESPCSLVSQHVELSDNSKIRDEKSFKRVASGLLKLLFPNKQFDNNELKLVIDMALEYRQRVRERLHKIDPGEYPKEKLTVKILS</sequence>
<dbReference type="InterPro" id="IPR014061">
    <property type="entry name" value="BrxL-like"/>
</dbReference>
<dbReference type="Pfam" id="PF13337">
    <property type="entry name" value="BrxL_ATPase"/>
    <property type="match status" value="1"/>
</dbReference>